<evidence type="ECO:0000259" key="3">
    <source>
        <dbReference type="Pfam" id="PF13193"/>
    </source>
</evidence>
<dbReference type="OrthoDB" id="7315605at2"/>
<dbReference type="Gene3D" id="3.40.50.12780">
    <property type="entry name" value="N-terminal domain of ligase-like"/>
    <property type="match status" value="1"/>
</dbReference>
<dbReference type="Pfam" id="PF00501">
    <property type="entry name" value="AMP-binding"/>
    <property type="match status" value="1"/>
</dbReference>
<feature type="domain" description="AMP-dependent synthetase/ligase" evidence="2">
    <location>
        <begin position="35"/>
        <end position="392"/>
    </location>
</feature>
<evidence type="ECO:0000259" key="2">
    <source>
        <dbReference type="Pfam" id="PF00501"/>
    </source>
</evidence>
<evidence type="ECO:0000313" key="4">
    <source>
        <dbReference type="EMBL" id="KQK31939.1"/>
    </source>
</evidence>
<keyword evidence="5" id="KW-0436">Ligase</keyword>
<evidence type="ECO:0000313" key="5">
    <source>
        <dbReference type="EMBL" id="SKB51847.1"/>
    </source>
</evidence>
<feature type="region of interest" description="Disordered" evidence="1">
    <location>
        <begin position="524"/>
        <end position="546"/>
    </location>
</feature>
<dbReference type="RefSeq" id="WP_055726785.1">
    <property type="nucleotide sequence ID" value="NZ_FUYX01000002.1"/>
</dbReference>
<evidence type="ECO:0000313" key="7">
    <source>
        <dbReference type="Proteomes" id="UP000190130"/>
    </source>
</evidence>
<dbReference type="Proteomes" id="UP000190130">
    <property type="component" value="Unassembled WGS sequence"/>
</dbReference>
<evidence type="ECO:0000256" key="1">
    <source>
        <dbReference type="SAM" id="MobiDB-lite"/>
    </source>
</evidence>
<dbReference type="Proteomes" id="UP000051562">
    <property type="component" value="Unassembled WGS sequence"/>
</dbReference>
<dbReference type="InterPro" id="IPR045851">
    <property type="entry name" value="AMP-bd_C_sf"/>
</dbReference>
<dbReference type="PROSITE" id="PS00455">
    <property type="entry name" value="AMP_BINDING"/>
    <property type="match status" value="1"/>
</dbReference>
<reference evidence="5 7" key="2">
    <citation type="submission" date="2017-02" db="EMBL/GenBank/DDBJ databases">
        <authorList>
            <person name="Peterson S.W."/>
        </authorList>
    </citation>
    <scope>NUCLEOTIDE SEQUENCE [LARGE SCALE GENOMIC DNA]</scope>
    <source>
        <strain evidence="5 7">DSM 9653</strain>
    </source>
</reference>
<dbReference type="GO" id="GO:0016878">
    <property type="term" value="F:acid-thiol ligase activity"/>
    <property type="evidence" value="ECO:0007669"/>
    <property type="project" value="UniProtKB-ARBA"/>
</dbReference>
<dbReference type="PANTHER" id="PTHR43767:SF1">
    <property type="entry name" value="NONRIBOSOMAL PEPTIDE SYNTHASE PES1 (EUROFUNG)-RELATED"/>
    <property type="match status" value="1"/>
</dbReference>
<dbReference type="STRING" id="53254.SAMN05660750_01116"/>
<feature type="domain" description="AMP-binding enzyme C-terminal" evidence="3">
    <location>
        <begin position="442"/>
        <end position="520"/>
    </location>
</feature>
<protein>
    <submittedName>
        <fullName evidence="4">AMP-binding protein</fullName>
    </submittedName>
    <submittedName>
        <fullName evidence="5">Crotonobetaine/carnitine-CoA ligase</fullName>
    </submittedName>
</protein>
<dbReference type="Gene3D" id="3.30.300.30">
    <property type="match status" value="1"/>
</dbReference>
<name>A0A0Q3KQC2_9HYPH</name>
<gene>
    <name evidence="4" type="ORF">ARD30_08790</name>
    <name evidence="5" type="ORF">SAMN05660750_01116</name>
</gene>
<accession>A0A0Q3KQC2</accession>
<sequence>MSRREDIIALPVPTVEERIRQIEAEPLPANIGTLLEEAAAEVPGRLAWNFFESNERVTYRDLVRRVHALANSLAQVGIRQGDHVAVMLPNVEAMPLSWLALTLMGATMVPCNIAYTAREVAYVADNGDVSWIIIDAECLPVLESLSPLPGKLASERVIVVGDRSAKYLRWEEIAASGEGRHQPAKAVQLDNLANIQYTSGTTGFPKGCMLSHRYWLTTSKVNARRDGLKYRNILCPTPFFYMDPQWLLLMAFHQRATLHVARRQSPSRFMQWVRDYEINFCLLPYLVLKQPPSPDDKKHALMRCNVYGIPQNIHAELEERFDLIAREAFGMTEAGTCLFMPIQAADMTGSGSCGKPGPFRQARIVGEDGKPVAQGEIGELQIRGPGMLQGYYKNPEATNAAFDGDWFRTGDLFRQDERGYYYIVGRVKDMVRRAGENIAAREVEAVITGLPQVVEVGVIPVPDETRGEEVKACIVLQPGLSAGDVPPHVIFEHCTSRLAAFKVPRYLAYVDELPKTPSGKVAKGTLKSMSTDPTAGSYDRVQEKWR</sequence>
<dbReference type="InterPro" id="IPR000873">
    <property type="entry name" value="AMP-dep_synth/lig_dom"/>
</dbReference>
<dbReference type="InterPro" id="IPR050237">
    <property type="entry name" value="ATP-dep_AMP-bd_enzyme"/>
</dbReference>
<dbReference type="Pfam" id="PF13193">
    <property type="entry name" value="AMP-binding_C"/>
    <property type="match status" value="1"/>
</dbReference>
<reference evidence="4 6" key="1">
    <citation type="submission" date="2015-10" db="EMBL/GenBank/DDBJ databases">
        <title>Draft genome of Bosea thiooxidans.</title>
        <authorList>
            <person name="Wang X."/>
        </authorList>
    </citation>
    <scope>NUCLEOTIDE SEQUENCE [LARGE SCALE GENOMIC DNA]</scope>
    <source>
        <strain evidence="4 6">CGMCC 9174</strain>
    </source>
</reference>
<dbReference type="InterPro" id="IPR020845">
    <property type="entry name" value="AMP-binding_CS"/>
</dbReference>
<dbReference type="EMBL" id="LMAR01000010">
    <property type="protein sequence ID" value="KQK31939.1"/>
    <property type="molecule type" value="Genomic_DNA"/>
</dbReference>
<dbReference type="SUPFAM" id="SSF56801">
    <property type="entry name" value="Acetyl-CoA synthetase-like"/>
    <property type="match status" value="1"/>
</dbReference>
<organism evidence="4 6">
    <name type="scientific">Bosea thiooxidans</name>
    <dbReference type="NCBI Taxonomy" id="53254"/>
    <lineage>
        <taxon>Bacteria</taxon>
        <taxon>Pseudomonadati</taxon>
        <taxon>Pseudomonadota</taxon>
        <taxon>Alphaproteobacteria</taxon>
        <taxon>Hyphomicrobiales</taxon>
        <taxon>Boseaceae</taxon>
        <taxon>Bosea</taxon>
    </lineage>
</organism>
<dbReference type="AlphaFoldDB" id="A0A0Q3KQC2"/>
<keyword evidence="6" id="KW-1185">Reference proteome</keyword>
<dbReference type="PANTHER" id="PTHR43767">
    <property type="entry name" value="LONG-CHAIN-FATTY-ACID--COA LIGASE"/>
    <property type="match status" value="1"/>
</dbReference>
<dbReference type="EMBL" id="FUYX01000002">
    <property type="protein sequence ID" value="SKB51847.1"/>
    <property type="molecule type" value="Genomic_DNA"/>
</dbReference>
<proteinExistence type="predicted"/>
<evidence type="ECO:0000313" key="6">
    <source>
        <dbReference type="Proteomes" id="UP000051562"/>
    </source>
</evidence>
<dbReference type="InterPro" id="IPR042099">
    <property type="entry name" value="ANL_N_sf"/>
</dbReference>
<dbReference type="InterPro" id="IPR025110">
    <property type="entry name" value="AMP-bd_C"/>
</dbReference>